<keyword evidence="7" id="KW-1185">Reference proteome</keyword>
<dbReference type="Proteomes" id="UP000186391">
    <property type="component" value="Unassembled WGS sequence"/>
</dbReference>
<evidence type="ECO:0000256" key="2">
    <source>
        <dbReference type="ARBA" id="ARBA00007783"/>
    </source>
</evidence>
<organism evidence="6 7">
    <name type="scientific">Fischerella major NIES-592</name>
    <dbReference type="NCBI Taxonomy" id="210994"/>
    <lineage>
        <taxon>Bacteria</taxon>
        <taxon>Bacillati</taxon>
        <taxon>Cyanobacteriota</taxon>
        <taxon>Cyanophyceae</taxon>
        <taxon>Nostocales</taxon>
        <taxon>Hapalosiphonaceae</taxon>
        <taxon>Fischerella</taxon>
    </lineage>
</organism>
<sequence length="303" mass="33990">MQHSQHNFRRDQVSSQTRKEIKNSPREVYRPESRMRHPLQLFRAMVYDLLASRELAWRLLVRDISAKYRQSFLGIFWAIIPPVIMAAGFTIAKGSGVVNLGNTELPYPAYVMFSMTLWQTFVEALNGPVQAVTSAKPMLARINFPREALIIAKLGEVFFNFGIKLILIFGLFLWFKIPITWSVILAPVALIHLVLLGTFIGLLLAPMGALYQDFSMGLTLISGLWLFLTPVVYPVPNSGVFGSIVKLNPVTPLLVTTRELATTGVISNPQGFWIASLIAILGLLLAWIIYRLAMPFVVERISS</sequence>
<feature type="transmembrane region" description="Helical" evidence="5">
    <location>
        <begin position="72"/>
        <end position="92"/>
    </location>
</feature>
<keyword evidence="5" id="KW-0812">Transmembrane</keyword>
<feature type="region of interest" description="Disordered" evidence="4">
    <location>
        <begin position="1"/>
        <end position="29"/>
    </location>
</feature>
<feature type="transmembrane region" description="Helical" evidence="5">
    <location>
        <begin position="216"/>
        <end position="233"/>
    </location>
</feature>
<feature type="transmembrane region" description="Helical" evidence="5">
    <location>
        <begin position="272"/>
        <end position="293"/>
    </location>
</feature>
<dbReference type="PANTHER" id="PTHR30413:SF8">
    <property type="entry name" value="TRANSPORT PERMEASE PROTEIN"/>
    <property type="match status" value="1"/>
</dbReference>
<dbReference type="GO" id="GO:0015920">
    <property type="term" value="P:lipopolysaccharide transport"/>
    <property type="evidence" value="ECO:0007669"/>
    <property type="project" value="TreeGrafter"/>
</dbReference>
<protein>
    <submittedName>
        <fullName evidence="6">Polysialic acid transporter</fullName>
    </submittedName>
</protein>
<gene>
    <name evidence="6" type="ORF">NIES592_08690</name>
</gene>
<keyword evidence="5" id="KW-1133">Transmembrane helix</keyword>
<evidence type="ECO:0000256" key="1">
    <source>
        <dbReference type="ARBA" id="ARBA00004429"/>
    </source>
</evidence>
<accession>A0A1U7H1T5</accession>
<feature type="transmembrane region" description="Helical" evidence="5">
    <location>
        <begin position="181"/>
        <end position="204"/>
    </location>
</feature>
<comment type="caution">
    <text evidence="6">The sequence shown here is derived from an EMBL/GenBank/DDBJ whole genome shotgun (WGS) entry which is preliminary data.</text>
</comment>
<evidence type="ECO:0000256" key="3">
    <source>
        <dbReference type="ARBA" id="ARBA00022448"/>
    </source>
</evidence>
<dbReference type="PANTHER" id="PTHR30413">
    <property type="entry name" value="INNER MEMBRANE TRANSPORT PERMEASE"/>
    <property type="match status" value="1"/>
</dbReference>
<dbReference type="AlphaFoldDB" id="A0A1U7H1T5"/>
<reference evidence="6 7" key="1">
    <citation type="submission" date="2016-11" db="EMBL/GenBank/DDBJ databases">
        <title>Draft Genome Sequences of Nine Cyanobacterial Strains from Diverse Habitats.</title>
        <authorList>
            <person name="Zhu T."/>
            <person name="Hou S."/>
            <person name="Lu X."/>
            <person name="Hess W.R."/>
        </authorList>
    </citation>
    <scope>NUCLEOTIDE SEQUENCE [LARGE SCALE GENOMIC DNA]</scope>
    <source>
        <strain evidence="6 7">NIES-592</strain>
    </source>
</reference>
<evidence type="ECO:0000256" key="5">
    <source>
        <dbReference type="SAM" id="Phobius"/>
    </source>
</evidence>
<keyword evidence="3" id="KW-0813">Transport</keyword>
<feature type="transmembrane region" description="Helical" evidence="5">
    <location>
        <begin position="150"/>
        <end position="175"/>
    </location>
</feature>
<comment type="similarity">
    <text evidence="2">Belongs to the ABC-2 integral membrane protein family.</text>
</comment>
<dbReference type="EMBL" id="MRCA01000003">
    <property type="protein sequence ID" value="OKH14943.1"/>
    <property type="molecule type" value="Genomic_DNA"/>
</dbReference>
<comment type="subcellular location">
    <subcellularLocation>
        <location evidence="1">Cell inner membrane</location>
        <topology evidence="1">Multi-pass membrane protein</topology>
    </subcellularLocation>
</comment>
<proteinExistence type="inferred from homology"/>
<dbReference type="GO" id="GO:0005886">
    <property type="term" value="C:plasma membrane"/>
    <property type="evidence" value="ECO:0007669"/>
    <property type="project" value="UniProtKB-SubCell"/>
</dbReference>
<evidence type="ECO:0000256" key="4">
    <source>
        <dbReference type="SAM" id="MobiDB-lite"/>
    </source>
</evidence>
<feature type="transmembrane region" description="Helical" evidence="5">
    <location>
        <begin position="107"/>
        <end position="129"/>
    </location>
</feature>
<evidence type="ECO:0000313" key="6">
    <source>
        <dbReference type="EMBL" id="OKH14943.1"/>
    </source>
</evidence>
<keyword evidence="5" id="KW-0472">Membrane</keyword>
<feature type="compositionally biased region" description="Basic and acidic residues" evidence="4">
    <location>
        <begin position="8"/>
        <end position="29"/>
    </location>
</feature>
<evidence type="ECO:0000313" key="7">
    <source>
        <dbReference type="Proteomes" id="UP000186391"/>
    </source>
</evidence>
<name>A0A1U7H1T5_9CYAN</name>